<evidence type="ECO:0000313" key="4">
    <source>
        <dbReference type="Proteomes" id="UP000194127"/>
    </source>
</evidence>
<feature type="region of interest" description="Disordered" evidence="1">
    <location>
        <begin position="170"/>
        <end position="210"/>
    </location>
</feature>
<dbReference type="RefSeq" id="XP_024336293.1">
    <property type="nucleotide sequence ID" value="XM_024479599.1"/>
</dbReference>
<dbReference type="GeneID" id="36324549"/>
<dbReference type="InterPro" id="IPR018961">
    <property type="entry name" value="DnaJ_homolog_subfam-C_membr-28"/>
</dbReference>
<feature type="compositionally biased region" description="Basic and acidic residues" evidence="1">
    <location>
        <begin position="186"/>
        <end position="204"/>
    </location>
</feature>
<name>A0A1X6MT58_9APHY</name>
<sequence length="444" mass="49719">MQSFSKSCFILHDLCTSSYPLEVFFTTHSAHDNADNRASSKLFEDAAREEAQEASTPVRPSRISILEGQSENWTGEESTRDAVLRMLVDKYKPLRSGPIRTADEKLKQAPPNVSAPNVVEAASAVPHPTDSVQASTPRKYLPHEPLLPSIEGHKPWHTTFKVPSHATSSIRYGHIPQPSRTASSLKIDDKAKRLERDAKRRTAEAGRLSRAKESTLDYRLGIKNGAAAMQARPAPATLKGWSNLVEDRIERARQAGLFNNVKGRGQPLASHTQDKNPFIGREEFLMNRIVQRQGAAPPWVEVQGELESAINSFRDVIRQSWTRRAIRMLTISQPAALLPRLTLSSVTSLRDAEWEARERAFHEKAIDEMNALVRKYNGLAPYAVRRAYYSRSAEVDKLYRDAAQDILHGLAARVNQQGSAPANVLATYGFREMIRDLWASLRGR</sequence>
<evidence type="ECO:0000313" key="3">
    <source>
        <dbReference type="EMBL" id="OSX59499.1"/>
    </source>
</evidence>
<dbReference type="Proteomes" id="UP000194127">
    <property type="component" value="Unassembled WGS sequence"/>
</dbReference>
<evidence type="ECO:0000259" key="2">
    <source>
        <dbReference type="Pfam" id="PF09350"/>
    </source>
</evidence>
<dbReference type="EMBL" id="KZ110602">
    <property type="protein sequence ID" value="OSX59499.1"/>
    <property type="molecule type" value="Genomic_DNA"/>
</dbReference>
<feature type="domain" description="DnaJ homologue subfamily C member 28 conserved" evidence="2">
    <location>
        <begin position="244"/>
        <end position="314"/>
    </location>
</feature>
<protein>
    <recommendedName>
        <fullName evidence="2">DnaJ homologue subfamily C member 28 conserved domain-containing protein</fullName>
    </recommendedName>
</protein>
<accession>A0A1X6MT58</accession>
<dbReference type="OrthoDB" id="547796at2759"/>
<reference evidence="3 4" key="1">
    <citation type="submission" date="2017-04" db="EMBL/GenBank/DDBJ databases">
        <title>Genome Sequence of the Model Brown-Rot Fungus Postia placenta SB12.</title>
        <authorList>
            <consortium name="DOE Joint Genome Institute"/>
            <person name="Gaskell J."/>
            <person name="Kersten P."/>
            <person name="Larrondo L.F."/>
            <person name="Canessa P."/>
            <person name="Martinez D."/>
            <person name="Hibbett D."/>
            <person name="Schmoll M."/>
            <person name="Kubicek C.P."/>
            <person name="Martinez A.T."/>
            <person name="Yadav J."/>
            <person name="Master E."/>
            <person name="Magnuson J.K."/>
            <person name="James T."/>
            <person name="Yaver D."/>
            <person name="Berka R."/>
            <person name="Labutti K."/>
            <person name="Lipzen A."/>
            <person name="Aerts A."/>
            <person name="Barry K."/>
            <person name="Henrissat B."/>
            <person name="Blanchette R."/>
            <person name="Grigoriev I."/>
            <person name="Cullen D."/>
        </authorList>
    </citation>
    <scope>NUCLEOTIDE SEQUENCE [LARGE SCALE GENOMIC DNA]</scope>
    <source>
        <strain evidence="3 4">MAD-698-R-SB12</strain>
    </source>
</reference>
<dbReference type="STRING" id="670580.A0A1X6MT58"/>
<evidence type="ECO:0000256" key="1">
    <source>
        <dbReference type="SAM" id="MobiDB-lite"/>
    </source>
</evidence>
<dbReference type="Pfam" id="PF09350">
    <property type="entry name" value="DJC28_CD"/>
    <property type="match status" value="1"/>
</dbReference>
<proteinExistence type="predicted"/>
<gene>
    <name evidence="3" type="ORF">POSPLADRAFT_1048811</name>
</gene>
<dbReference type="PANTHER" id="PTHR39394">
    <property type="entry name" value="YALI0E31793P"/>
    <property type="match status" value="1"/>
</dbReference>
<dbReference type="AlphaFoldDB" id="A0A1X6MT58"/>
<organism evidence="3 4">
    <name type="scientific">Postia placenta MAD-698-R-SB12</name>
    <dbReference type="NCBI Taxonomy" id="670580"/>
    <lineage>
        <taxon>Eukaryota</taxon>
        <taxon>Fungi</taxon>
        <taxon>Dikarya</taxon>
        <taxon>Basidiomycota</taxon>
        <taxon>Agaricomycotina</taxon>
        <taxon>Agaricomycetes</taxon>
        <taxon>Polyporales</taxon>
        <taxon>Adustoporiaceae</taxon>
        <taxon>Rhodonia</taxon>
    </lineage>
</organism>
<keyword evidence="4" id="KW-1185">Reference proteome</keyword>
<dbReference type="PANTHER" id="PTHR39394:SF1">
    <property type="entry name" value="DNAJ HOMOLOGUE SUBFAMILY C MEMBER 28 CONSERVED DOMAIN-CONTAINING PROTEIN"/>
    <property type="match status" value="1"/>
</dbReference>